<evidence type="ECO:0000256" key="3">
    <source>
        <dbReference type="ARBA" id="ARBA00022729"/>
    </source>
</evidence>
<evidence type="ECO:0000256" key="5">
    <source>
        <dbReference type="ARBA" id="ARBA00023136"/>
    </source>
</evidence>
<name>A0A5K0YVE8_9MAGN</name>
<dbReference type="PANTHER" id="PTHR47974:SF3">
    <property type="entry name" value="RECEPTOR-LIKE SERINE_THREONINE-PROTEIN KINASE"/>
    <property type="match status" value="1"/>
</dbReference>
<evidence type="ECO:0000256" key="6">
    <source>
        <dbReference type="SAM" id="Phobius"/>
    </source>
</evidence>
<gene>
    <name evidence="7" type="ORF">NYM_LOCUS8301</name>
</gene>
<dbReference type="PANTHER" id="PTHR47974">
    <property type="entry name" value="OS07G0415500 PROTEIN"/>
    <property type="match status" value="1"/>
</dbReference>
<evidence type="ECO:0000256" key="1">
    <source>
        <dbReference type="ARBA" id="ARBA00004167"/>
    </source>
</evidence>
<reference evidence="7" key="1">
    <citation type="submission" date="2019-09" db="EMBL/GenBank/DDBJ databases">
        <authorList>
            <person name="Zhang L."/>
        </authorList>
    </citation>
    <scope>NUCLEOTIDE SEQUENCE</scope>
</reference>
<dbReference type="AlphaFoldDB" id="A0A5K0YVE8"/>
<evidence type="ECO:0000256" key="4">
    <source>
        <dbReference type="ARBA" id="ARBA00022989"/>
    </source>
</evidence>
<evidence type="ECO:0000256" key="2">
    <source>
        <dbReference type="ARBA" id="ARBA00022692"/>
    </source>
</evidence>
<sequence length="140" mass="15601">MYVKIPIQINFSTSTIGQSNLDCSYVRSPKVGKAHGDYLKYLTRFAFASGIAEIICVAFACAYLHNKTIDLHNLNQGYVAVTMGFRRFTFKEFKKATDNFSNEIGRGGSGVVNKGVLEDMKVVTEEARGSESWIRSTILE</sequence>
<keyword evidence="2 6" id="KW-0812">Transmembrane</keyword>
<feature type="transmembrane region" description="Helical" evidence="6">
    <location>
        <begin position="45"/>
        <end position="64"/>
    </location>
</feature>
<evidence type="ECO:0000313" key="7">
    <source>
        <dbReference type="EMBL" id="VVV82191.1"/>
    </source>
</evidence>
<keyword evidence="5 6" id="KW-0472">Membrane</keyword>
<keyword evidence="4 6" id="KW-1133">Transmembrane helix</keyword>
<dbReference type="EMBL" id="LR721777">
    <property type="protein sequence ID" value="VVV82191.1"/>
    <property type="molecule type" value="Genomic_DNA"/>
</dbReference>
<keyword evidence="3" id="KW-0732">Signal</keyword>
<accession>A0A5K0YVE8</accession>
<dbReference type="GO" id="GO:0016020">
    <property type="term" value="C:membrane"/>
    <property type="evidence" value="ECO:0007669"/>
    <property type="project" value="UniProtKB-SubCell"/>
</dbReference>
<organism evidence="7">
    <name type="scientific">Nymphaea colorata</name>
    <name type="common">pocket water lily</name>
    <dbReference type="NCBI Taxonomy" id="210225"/>
    <lineage>
        <taxon>Eukaryota</taxon>
        <taxon>Viridiplantae</taxon>
        <taxon>Streptophyta</taxon>
        <taxon>Embryophyta</taxon>
        <taxon>Tracheophyta</taxon>
        <taxon>Spermatophyta</taxon>
        <taxon>Magnoliopsida</taxon>
        <taxon>Nymphaeales</taxon>
        <taxon>Nymphaeaceae</taxon>
        <taxon>Nymphaea</taxon>
    </lineage>
</organism>
<comment type="subcellular location">
    <subcellularLocation>
        <location evidence="1">Membrane</location>
        <topology evidence="1">Single-pass membrane protein</topology>
    </subcellularLocation>
</comment>
<proteinExistence type="predicted"/>
<dbReference type="Gramene" id="NC12G0184170.1">
    <property type="protein sequence ID" value="NC12G0184170.1:cds"/>
    <property type="gene ID" value="NC12G0184170"/>
</dbReference>
<dbReference type="Gene3D" id="3.30.200.20">
    <property type="entry name" value="Phosphorylase Kinase, domain 1"/>
    <property type="match status" value="1"/>
</dbReference>
<protein>
    <submittedName>
        <fullName evidence="7">Uncharacterized protein</fullName>
    </submittedName>
</protein>